<sequence length="104" mass="11448">MIIITGEYLFNTVIGAVGRKGGLIGGVFQDVVRMLVMNRQGAGSHSSFRSGIDGVFFVFHPDEADRPVRSDGILRYHNRDVVTVDAYPFCQQHPVGHVLMQGIC</sequence>
<proteinExistence type="predicted"/>
<evidence type="ECO:0000313" key="1">
    <source>
        <dbReference type="EMBL" id="MPM66877.1"/>
    </source>
</evidence>
<dbReference type="EMBL" id="VSSQ01021351">
    <property type="protein sequence ID" value="MPM66877.1"/>
    <property type="molecule type" value="Genomic_DNA"/>
</dbReference>
<gene>
    <name evidence="1" type="ORF">SDC9_113789</name>
</gene>
<dbReference type="AlphaFoldDB" id="A0A645BNQ8"/>
<organism evidence="1">
    <name type="scientific">bioreactor metagenome</name>
    <dbReference type="NCBI Taxonomy" id="1076179"/>
    <lineage>
        <taxon>unclassified sequences</taxon>
        <taxon>metagenomes</taxon>
        <taxon>ecological metagenomes</taxon>
    </lineage>
</organism>
<name>A0A645BNQ8_9ZZZZ</name>
<comment type="caution">
    <text evidence="1">The sequence shown here is derived from an EMBL/GenBank/DDBJ whole genome shotgun (WGS) entry which is preliminary data.</text>
</comment>
<reference evidence="1" key="1">
    <citation type="submission" date="2019-08" db="EMBL/GenBank/DDBJ databases">
        <authorList>
            <person name="Kucharzyk K."/>
            <person name="Murdoch R.W."/>
            <person name="Higgins S."/>
            <person name="Loffler F."/>
        </authorList>
    </citation>
    <scope>NUCLEOTIDE SEQUENCE</scope>
</reference>
<protein>
    <submittedName>
        <fullName evidence="1">Uncharacterized protein</fullName>
    </submittedName>
</protein>
<accession>A0A645BNQ8</accession>